<protein>
    <submittedName>
        <fullName evidence="1">DUF411 domain-containing protein</fullName>
    </submittedName>
</protein>
<dbReference type="Pfam" id="PF04214">
    <property type="entry name" value="DUF411"/>
    <property type="match status" value="1"/>
</dbReference>
<reference evidence="1 2" key="1">
    <citation type="submission" date="2021-03" db="EMBL/GenBank/DDBJ databases">
        <title>Whole genome sequence of Jiella sp. MQZ13P-4.</title>
        <authorList>
            <person name="Tuo L."/>
        </authorList>
    </citation>
    <scope>NUCLEOTIDE SEQUENCE [LARGE SCALE GENOMIC DNA]</scope>
    <source>
        <strain evidence="1 2">MQZ13P-4</strain>
    </source>
</reference>
<name>A0ABS3J232_9HYPH</name>
<dbReference type="RefSeq" id="WP_207350356.1">
    <property type="nucleotide sequence ID" value="NZ_JAFMPY010000007.1"/>
</dbReference>
<keyword evidence="2" id="KW-1185">Reference proteome</keyword>
<dbReference type="InterPro" id="IPR007332">
    <property type="entry name" value="DUF411"/>
</dbReference>
<evidence type="ECO:0000313" key="2">
    <source>
        <dbReference type="Proteomes" id="UP000664288"/>
    </source>
</evidence>
<sequence length="153" mass="15904">MAGLTRRRAIGLGLVGSALFGLTISGRAAEAMTVYASPSCGCCHGWVEHMRAAGFAVVVEDRSSDELARIKRAAGLPPALSSCHTARIGGYVVEGHVPAAEVARLLKERPEAIGLTVPGMPADAPGMGHGDTPFAVLLVRPDGEAERFAAYPR</sequence>
<evidence type="ECO:0000313" key="1">
    <source>
        <dbReference type="EMBL" id="MBO0903717.1"/>
    </source>
</evidence>
<dbReference type="Proteomes" id="UP000664288">
    <property type="component" value="Unassembled WGS sequence"/>
</dbReference>
<organism evidence="1 2">
    <name type="scientific">Jiella sonneratiae</name>
    <dbReference type="NCBI Taxonomy" id="2816856"/>
    <lineage>
        <taxon>Bacteria</taxon>
        <taxon>Pseudomonadati</taxon>
        <taxon>Pseudomonadota</taxon>
        <taxon>Alphaproteobacteria</taxon>
        <taxon>Hyphomicrobiales</taxon>
        <taxon>Aurantimonadaceae</taxon>
        <taxon>Jiella</taxon>
    </lineage>
</organism>
<comment type="caution">
    <text evidence="1">The sequence shown here is derived from an EMBL/GenBank/DDBJ whole genome shotgun (WGS) entry which is preliminary data.</text>
</comment>
<dbReference type="EMBL" id="JAFMPY010000007">
    <property type="protein sequence ID" value="MBO0903717.1"/>
    <property type="molecule type" value="Genomic_DNA"/>
</dbReference>
<gene>
    <name evidence="1" type="ORF">J1C47_08685</name>
</gene>
<proteinExistence type="predicted"/>
<accession>A0ABS3J232</accession>